<gene>
    <name evidence="1" type="ORF">PORUE0001_1376</name>
</gene>
<sequence length="50" mass="5682">MAKKSVATFRTGDGRSYSKVIKMVKSPKTGAYTFQEEMVPNDHVQDFLKK</sequence>
<reference evidence="1 2" key="1">
    <citation type="submission" date="2009-04" db="EMBL/GenBank/DDBJ databases">
        <authorList>
            <person name="Sebastian Y."/>
            <person name="Madupu R."/>
            <person name="Durkin A.S."/>
            <person name="Torralba M."/>
            <person name="Methe B."/>
            <person name="Sutton G.G."/>
            <person name="Strausberg R.L."/>
            <person name="Nelson K.E."/>
        </authorList>
    </citation>
    <scope>NUCLEOTIDE SEQUENCE [LARGE SCALE GENOMIC DNA]</scope>
    <source>
        <strain evidence="1 2">60-3</strain>
    </source>
</reference>
<dbReference type="Pfam" id="PF14128">
    <property type="entry name" value="DUF4295"/>
    <property type="match status" value="1"/>
</dbReference>
<evidence type="ECO:0008006" key="3">
    <source>
        <dbReference type="Google" id="ProtNLM"/>
    </source>
</evidence>
<evidence type="ECO:0000313" key="2">
    <source>
        <dbReference type="Proteomes" id="UP000003303"/>
    </source>
</evidence>
<dbReference type="EMBL" id="ACLR01000214">
    <property type="protein sequence ID" value="EEK16141.1"/>
    <property type="molecule type" value="Genomic_DNA"/>
</dbReference>
<dbReference type="STRING" id="596327.PORUE0001_1376"/>
<comment type="caution">
    <text evidence="1">The sequence shown here is derived from an EMBL/GenBank/DDBJ whole genome shotgun (WGS) entry which is preliminary data.</text>
</comment>
<name>C2MDU4_9PORP</name>
<keyword evidence="2" id="KW-1185">Reference proteome</keyword>
<dbReference type="InterPro" id="IPR025379">
    <property type="entry name" value="DUF4295"/>
</dbReference>
<protein>
    <recommendedName>
        <fullName evidence="3">DUF4295 domain-containing protein</fullName>
    </recommendedName>
</protein>
<organism evidence="1 2">
    <name type="scientific">Porphyromonas uenonis 60-3</name>
    <dbReference type="NCBI Taxonomy" id="596327"/>
    <lineage>
        <taxon>Bacteria</taxon>
        <taxon>Pseudomonadati</taxon>
        <taxon>Bacteroidota</taxon>
        <taxon>Bacteroidia</taxon>
        <taxon>Bacteroidales</taxon>
        <taxon>Porphyromonadaceae</taxon>
        <taxon>Porphyromonas</taxon>
    </lineage>
</organism>
<proteinExistence type="predicted"/>
<evidence type="ECO:0000313" key="1">
    <source>
        <dbReference type="EMBL" id="EEK16141.1"/>
    </source>
</evidence>
<dbReference type="AlphaFoldDB" id="C2MDU4"/>
<dbReference type="Proteomes" id="UP000003303">
    <property type="component" value="Unassembled WGS sequence"/>
</dbReference>
<accession>C2MDU4</accession>
<dbReference type="OrthoDB" id="1494985at2"/>
<dbReference type="eggNOG" id="ENOG5032Y58">
    <property type="taxonomic scope" value="Bacteria"/>
</dbReference>
<dbReference type="RefSeq" id="WP_004331849.1">
    <property type="nucleotide sequence ID" value="NZ_ACLR01000214.1"/>
</dbReference>